<reference evidence="1" key="1">
    <citation type="submission" date="2022-02" db="EMBL/GenBank/DDBJ databases">
        <title>Plant Genome Project.</title>
        <authorList>
            <person name="Zhang R.-G."/>
        </authorList>
    </citation>
    <scope>NUCLEOTIDE SEQUENCE</scope>
    <source>
        <strain evidence="1">AT1</strain>
    </source>
</reference>
<protein>
    <submittedName>
        <fullName evidence="1">Uncharacterized protein</fullName>
    </submittedName>
</protein>
<evidence type="ECO:0000313" key="1">
    <source>
        <dbReference type="EMBL" id="KAI8523968.1"/>
    </source>
</evidence>
<gene>
    <name evidence="1" type="ORF">RHMOL_Rhmol13G0112800</name>
</gene>
<organism evidence="1 2">
    <name type="scientific">Rhododendron molle</name>
    <name type="common">Chinese azalea</name>
    <name type="synonym">Azalea mollis</name>
    <dbReference type="NCBI Taxonomy" id="49168"/>
    <lineage>
        <taxon>Eukaryota</taxon>
        <taxon>Viridiplantae</taxon>
        <taxon>Streptophyta</taxon>
        <taxon>Embryophyta</taxon>
        <taxon>Tracheophyta</taxon>
        <taxon>Spermatophyta</taxon>
        <taxon>Magnoliopsida</taxon>
        <taxon>eudicotyledons</taxon>
        <taxon>Gunneridae</taxon>
        <taxon>Pentapetalae</taxon>
        <taxon>asterids</taxon>
        <taxon>Ericales</taxon>
        <taxon>Ericaceae</taxon>
        <taxon>Ericoideae</taxon>
        <taxon>Rhodoreae</taxon>
        <taxon>Rhododendron</taxon>
    </lineage>
</organism>
<dbReference type="Proteomes" id="UP001062846">
    <property type="component" value="Chromosome 13"/>
</dbReference>
<dbReference type="EMBL" id="CM046400">
    <property type="protein sequence ID" value="KAI8523968.1"/>
    <property type="molecule type" value="Genomic_DNA"/>
</dbReference>
<comment type="caution">
    <text evidence="1">The sequence shown here is derived from an EMBL/GenBank/DDBJ whole genome shotgun (WGS) entry which is preliminary data.</text>
</comment>
<accession>A0ACC0L5F0</accession>
<sequence>MEEAFYLYYNLKCLKIVGEGKCTKNEDELWNYMKSKRETFPDFLKAYTHLRTRNWVVRSGSQYGVDFIAYRHHLALVHSEYAVLVLSEGQSNANGRLRVWSDFQCTLRLCGSVAKTLLVLRIDRNGVGEDSPSCLESYIVEERTITRWSPEQSCEHKTVAVNGTMVRNLSEDEEILSTQKDLVEEMEGIAKDERRHPCDIEQKSCLVIHPWFPSESKGIDEVALRCGHDWWVNGG</sequence>
<proteinExistence type="predicted"/>
<keyword evidence="2" id="KW-1185">Reference proteome</keyword>
<name>A0ACC0L5F0_RHOML</name>
<evidence type="ECO:0000313" key="2">
    <source>
        <dbReference type="Proteomes" id="UP001062846"/>
    </source>
</evidence>